<keyword evidence="3" id="KW-1185">Reference proteome</keyword>
<evidence type="ECO:0000313" key="2">
    <source>
        <dbReference type="EMBL" id="GBP85224.1"/>
    </source>
</evidence>
<dbReference type="Proteomes" id="UP000299102">
    <property type="component" value="Unassembled WGS sequence"/>
</dbReference>
<feature type="region of interest" description="Disordered" evidence="1">
    <location>
        <begin position="93"/>
        <end position="116"/>
    </location>
</feature>
<dbReference type="AlphaFoldDB" id="A0A4C1ZDN3"/>
<comment type="caution">
    <text evidence="2">The sequence shown here is derived from an EMBL/GenBank/DDBJ whole genome shotgun (WGS) entry which is preliminary data.</text>
</comment>
<evidence type="ECO:0000313" key="3">
    <source>
        <dbReference type="Proteomes" id="UP000299102"/>
    </source>
</evidence>
<gene>
    <name evidence="2" type="ORF">EVAR_55701_1</name>
</gene>
<reference evidence="2 3" key="1">
    <citation type="journal article" date="2019" name="Commun. Biol.">
        <title>The bagworm genome reveals a unique fibroin gene that provides high tensile strength.</title>
        <authorList>
            <person name="Kono N."/>
            <person name="Nakamura H."/>
            <person name="Ohtoshi R."/>
            <person name="Tomita M."/>
            <person name="Numata K."/>
            <person name="Arakawa K."/>
        </authorList>
    </citation>
    <scope>NUCLEOTIDE SEQUENCE [LARGE SCALE GENOMIC DNA]</scope>
</reference>
<accession>A0A4C1ZDN3</accession>
<organism evidence="2 3">
    <name type="scientific">Eumeta variegata</name>
    <name type="common">Bagworm moth</name>
    <name type="synonym">Eumeta japonica</name>
    <dbReference type="NCBI Taxonomy" id="151549"/>
    <lineage>
        <taxon>Eukaryota</taxon>
        <taxon>Metazoa</taxon>
        <taxon>Ecdysozoa</taxon>
        <taxon>Arthropoda</taxon>
        <taxon>Hexapoda</taxon>
        <taxon>Insecta</taxon>
        <taxon>Pterygota</taxon>
        <taxon>Neoptera</taxon>
        <taxon>Endopterygota</taxon>
        <taxon>Lepidoptera</taxon>
        <taxon>Glossata</taxon>
        <taxon>Ditrysia</taxon>
        <taxon>Tineoidea</taxon>
        <taxon>Psychidae</taxon>
        <taxon>Oiketicinae</taxon>
        <taxon>Eumeta</taxon>
    </lineage>
</organism>
<name>A0A4C1ZDN3_EUMVA</name>
<protein>
    <submittedName>
        <fullName evidence="2">Uncharacterized protein</fullName>
    </submittedName>
</protein>
<dbReference type="EMBL" id="BGZK01001723">
    <property type="protein sequence ID" value="GBP85224.1"/>
    <property type="molecule type" value="Genomic_DNA"/>
</dbReference>
<sequence length="133" mass="15252">MLYVLERNLVQKDDLDVSLPQPLLPPLINSKPTLSCDLYKVVSLLSRRPPHAESSRSWPPLENLSSPAVIRAFAVPPRWHFNLLILIFDHKPHAPAQRTPGTADGRRHRRDGTVKDRRLDTRFEAQNECFNLT</sequence>
<evidence type="ECO:0000256" key="1">
    <source>
        <dbReference type="SAM" id="MobiDB-lite"/>
    </source>
</evidence>
<proteinExistence type="predicted"/>